<gene>
    <name evidence="1" type="ORF">ACFSW4_14230</name>
</gene>
<reference evidence="2" key="1">
    <citation type="journal article" date="2019" name="Int. J. Syst. Evol. Microbiol.">
        <title>The Global Catalogue of Microorganisms (GCM) 10K type strain sequencing project: providing services to taxonomists for standard genome sequencing and annotation.</title>
        <authorList>
            <consortium name="The Broad Institute Genomics Platform"/>
            <consortium name="The Broad Institute Genome Sequencing Center for Infectious Disease"/>
            <person name="Wu L."/>
            <person name="Ma J."/>
        </authorList>
    </citation>
    <scope>NUCLEOTIDE SEQUENCE [LARGE SCALE GENOMIC DNA]</scope>
    <source>
        <strain evidence="2">TISTR 1571</strain>
    </source>
</reference>
<evidence type="ECO:0000313" key="1">
    <source>
        <dbReference type="EMBL" id="MFD2640023.1"/>
    </source>
</evidence>
<proteinExistence type="predicted"/>
<accession>A0ABW5QDY9</accession>
<comment type="caution">
    <text evidence="1">The sequence shown here is derived from an EMBL/GenBank/DDBJ whole genome shotgun (WGS) entry which is preliminary data.</text>
</comment>
<dbReference type="EMBL" id="JBHUMZ010000050">
    <property type="protein sequence ID" value="MFD2640023.1"/>
    <property type="molecule type" value="Genomic_DNA"/>
</dbReference>
<name>A0ABW5QDY9_9BACI</name>
<keyword evidence="2" id="KW-1185">Reference proteome</keyword>
<sequence length="52" mass="5934">MTTFTNEIKKGVAIVDRGGEDEHIVANEKTMKMSEKDVVFIMLRGESFRESK</sequence>
<protein>
    <submittedName>
        <fullName evidence="1">Uncharacterized protein</fullName>
    </submittedName>
</protein>
<dbReference type="Proteomes" id="UP001597452">
    <property type="component" value="Unassembled WGS sequence"/>
</dbReference>
<dbReference type="RefSeq" id="WP_279401706.1">
    <property type="nucleotide sequence ID" value="NZ_JBHUMZ010000050.1"/>
</dbReference>
<evidence type="ECO:0000313" key="2">
    <source>
        <dbReference type="Proteomes" id="UP001597452"/>
    </source>
</evidence>
<organism evidence="1 2">
    <name type="scientific">Piscibacillus salipiscarius</name>
    <dbReference type="NCBI Taxonomy" id="299480"/>
    <lineage>
        <taxon>Bacteria</taxon>
        <taxon>Bacillati</taxon>
        <taxon>Bacillota</taxon>
        <taxon>Bacilli</taxon>
        <taxon>Bacillales</taxon>
        <taxon>Bacillaceae</taxon>
        <taxon>Piscibacillus</taxon>
    </lineage>
</organism>